<organism evidence="2 3">
    <name type="scientific">Nonomuraea cypriaca</name>
    <dbReference type="NCBI Taxonomy" id="1187855"/>
    <lineage>
        <taxon>Bacteria</taxon>
        <taxon>Bacillati</taxon>
        <taxon>Actinomycetota</taxon>
        <taxon>Actinomycetes</taxon>
        <taxon>Streptosporangiales</taxon>
        <taxon>Streptosporangiaceae</taxon>
        <taxon>Nonomuraea</taxon>
    </lineage>
</organism>
<proteinExistence type="predicted"/>
<protein>
    <submittedName>
        <fullName evidence="2">Uncharacterized protein</fullName>
    </submittedName>
</protein>
<dbReference type="AlphaFoldDB" id="A0A931APC2"/>
<evidence type="ECO:0000313" key="3">
    <source>
        <dbReference type="Proteomes" id="UP000605361"/>
    </source>
</evidence>
<reference evidence="2" key="1">
    <citation type="submission" date="2020-11" db="EMBL/GenBank/DDBJ databases">
        <title>Whole-genome analyses of Nonomuraea sp. K274.</title>
        <authorList>
            <person name="Veyisoglu A."/>
        </authorList>
    </citation>
    <scope>NUCLEOTIDE SEQUENCE</scope>
    <source>
        <strain evidence="2">K274</strain>
    </source>
</reference>
<feature type="region of interest" description="Disordered" evidence="1">
    <location>
        <begin position="1"/>
        <end position="20"/>
    </location>
</feature>
<name>A0A931APC2_9ACTN</name>
<evidence type="ECO:0000256" key="1">
    <source>
        <dbReference type="SAM" id="MobiDB-lite"/>
    </source>
</evidence>
<dbReference type="Proteomes" id="UP000605361">
    <property type="component" value="Unassembled WGS sequence"/>
</dbReference>
<accession>A0A931APC2</accession>
<dbReference type="EMBL" id="JADOGI010000339">
    <property type="protein sequence ID" value="MBF8193975.1"/>
    <property type="molecule type" value="Genomic_DNA"/>
</dbReference>
<comment type="caution">
    <text evidence="2">The sequence shown here is derived from an EMBL/GenBank/DDBJ whole genome shotgun (WGS) entry which is preliminary data.</text>
</comment>
<gene>
    <name evidence="2" type="ORF">ITP53_51535</name>
</gene>
<sequence>MTSTETLSAADLDAENAPADMGLGEDWGSGGSLPLDVAERAFDLLMRGPEPLSVDGAQLGNGLPTRPIPLSELREMLLHPSCSRATRDHVWRHLIGQARDHRGAWMVAAVTLAIPMLRRLMTALAGAIPAERIDREDLEAEVLTAYLEALCEVNLAWSHPLLRLSRLTHTAVLRAHATGQPTLLADPDLTDRADSGRQTLAYPAGHPDQLLAQAVAQGIITAAEAQLIICTRLEGMPLSAYCRRDGLLYCTAIKRRQRAETALHQAIQRGDL</sequence>
<keyword evidence="3" id="KW-1185">Reference proteome</keyword>
<evidence type="ECO:0000313" key="2">
    <source>
        <dbReference type="EMBL" id="MBF8193975.1"/>
    </source>
</evidence>